<feature type="compositionally biased region" description="Low complexity" evidence="1">
    <location>
        <begin position="28"/>
        <end position="41"/>
    </location>
</feature>
<reference evidence="2 3" key="1">
    <citation type="journal article" date="2019" name="PLoS Genet.">
        <title>Convergent evolution of linked mating-type loci in basidiomycete fungi.</title>
        <authorList>
            <person name="Sun S."/>
            <person name="Coelho M.A."/>
            <person name="Heitman J."/>
            <person name="Nowrousian M."/>
        </authorList>
    </citation>
    <scope>NUCLEOTIDE SEQUENCE [LARGE SCALE GENOMIC DNA]</scope>
    <source>
        <strain evidence="2 3">CBS 4282</strain>
    </source>
</reference>
<dbReference type="Proteomes" id="UP000473826">
    <property type="component" value="Unassembled WGS sequence"/>
</dbReference>
<accession>A0A7D8Z4H7</accession>
<proteinExistence type="predicted"/>
<name>A0A7D8Z4H7_VANHU</name>
<feature type="compositionally biased region" description="Low complexity" evidence="1">
    <location>
        <begin position="1"/>
        <end position="16"/>
    </location>
</feature>
<evidence type="ECO:0000313" key="3">
    <source>
        <dbReference type="Proteomes" id="UP000473826"/>
    </source>
</evidence>
<evidence type="ECO:0000313" key="2">
    <source>
        <dbReference type="EMBL" id="TXT16039.1"/>
    </source>
</evidence>
<comment type="caution">
    <text evidence="2">The sequence shown here is derived from an EMBL/GenBank/DDBJ whole genome shotgun (WGS) entry which is preliminary data.</text>
</comment>
<dbReference type="EMBL" id="QKWK01000001">
    <property type="protein sequence ID" value="TXT16039.1"/>
    <property type="molecule type" value="Genomic_DNA"/>
</dbReference>
<gene>
    <name evidence="2" type="ORF">VHUM_00542</name>
</gene>
<sequence length="146" mass="16035">MSASRTVASASRAVRAATRRPEGVPHQPAAAARGGRVPARARAPDPHAQELPLRAPHRARAAVLCRRDRAVPGVAQRAPVVPRPPRTPGLHWHLRALGPWERVGRARERVWCWRPRGAPRGPHPPHWPRAARRPQVGSRPRAAMGP</sequence>
<feature type="region of interest" description="Disordered" evidence="1">
    <location>
        <begin position="116"/>
        <end position="146"/>
    </location>
</feature>
<organism evidence="2 3">
    <name type="scientific">Vanrija humicola</name>
    <name type="common">Yeast</name>
    <name type="synonym">Cryptococcus humicola</name>
    <dbReference type="NCBI Taxonomy" id="5417"/>
    <lineage>
        <taxon>Eukaryota</taxon>
        <taxon>Fungi</taxon>
        <taxon>Dikarya</taxon>
        <taxon>Basidiomycota</taxon>
        <taxon>Agaricomycotina</taxon>
        <taxon>Tremellomycetes</taxon>
        <taxon>Trichosporonales</taxon>
        <taxon>Trichosporonaceae</taxon>
        <taxon>Vanrija</taxon>
    </lineage>
</organism>
<keyword evidence="3" id="KW-1185">Reference proteome</keyword>
<feature type="region of interest" description="Disordered" evidence="1">
    <location>
        <begin position="1"/>
        <end position="55"/>
    </location>
</feature>
<dbReference type="AlphaFoldDB" id="A0A7D8Z4H7"/>
<protein>
    <submittedName>
        <fullName evidence="2">Uncharacterized protein</fullName>
    </submittedName>
</protein>
<evidence type="ECO:0000256" key="1">
    <source>
        <dbReference type="SAM" id="MobiDB-lite"/>
    </source>
</evidence>